<feature type="transmembrane region" description="Helical" evidence="1">
    <location>
        <begin position="379"/>
        <end position="400"/>
    </location>
</feature>
<proteinExistence type="predicted"/>
<keyword evidence="1" id="KW-0812">Transmembrane</keyword>
<dbReference type="InterPro" id="IPR007160">
    <property type="entry name" value="DUF362"/>
</dbReference>
<dbReference type="Pfam" id="PF04015">
    <property type="entry name" value="DUF362"/>
    <property type="match status" value="1"/>
</dbReference>
<gene>
    <name evidence="3" type="ORF">ENT37_06680</name>
</gene>
<protein>
    <submittedName>
        <fullName evidence="3">DUF362 domain-containing protein</fullName>
    </submittedName>
</protein>
<evidence type="ECO:0000313" key="3">
    <source>
        <dbReference type="EMBL" id="HGS21536.1"/>
    </source>
</evidence>
<dbReference type="EMBL" id="DSYK01000333">
    <property type="protein sequence ID" value="HGS21536.1"/>
    <property type="molecule type" value="Genomic_DNA"/>
</dbReference>
<accession>A0A7C4KHF9</accession>
<comment type="caution">
    <text evidence="3">The sequence shown here is derived from an EMBL/GenBank/DDBJ whole genome shotgun (WGS) entry which is preliminary data.</text>
</comment>
<keyword evidence="1" id="KW-0472">Membrane</keyword>
<evidence type="ECO:0000259" key="2">
    <source>
        <dbReference type="Pfam" id="PF04015"/>
    </source>
</evidence>
<evidence type="ECO:0000256" key="1">
    <source>
        <dbReference type="SAM" id="Phobius"/>
    </source>
</evidence>
<name>A0A7C4KHF9_9CHLR</name>
<reference evidence="3" key="1">
    <citation type="journal article" date="2020" name="mSystems">
        <title>Genome- and Community-Level Interaction Insights into Carbon Utilization and Element Cycling Functions of Hydrothermarchaeota in Hydrothermal Sediment.</title>
        <authorList>
            <person name="Zhou Z."/>
            <person name="Liu Y."/>
            <person name="Xu W."/>
            <person name="Pan J."/>
            <person name="Luo Z.H."/>
            <person name="Li M."/>
        </authorList>
    </citation>
    <scope>NUCLEOTIDE SEQUENCE [LARGE SCALE GENOMIC DNA]</scope>
    <source>
        <strain evidence="3">SpSt-573</strain>
    </source>
</reference>
<organism evidence="3">
    <name type="scientific">Anaerolinea thermolimosa</name>
    <dbReference type="NCBI Taxonomy" id="229919"/>
    <lineage>
        <taxon>Bacteria</taxon>
        <taxon>Bacillati</taxon>
        <taxon>Chloroflexota</taxon>
        <taxon>Anaerolineae</taxon>
        <taxon>Anaerolineales</taxon>
        <taxon>Anaerolineaceae</taxon>
        <taxon>Anaerolinea</taxon>
    </lineage>
</organism>
<feature type="domain" description="DUF362" evidence="2">
    <location>
        <begin position="45"/>
        <end position="249"/>
    </location>
</feature>
<dbReference type="AlphaFoldDB" id="A0A7C4KHF9"/>
<keyword evidence="1" id="KW-1133">Transmembrane helix</keyword>
<sequence>MAQFPGKGKVAVIKTSPRTVLDDIEHVMRQAGVEQALPKNVTTGLKINISWQTWYPACSSTPWQLEGAIRTLQKLGYRDLVGIHNDTVVVDTSIGEMNNKHRFVTDTYGVPCIYLYNEEFEWTRYEPKGHSFLVLDKVFPDGVYIPKALVGKNIVHLPTVKTHVFTTITGAMKNAFGGLLHRNRHWTHSVIHETLVDLLMIQQEIHPGIFALMDGTFAGDGPGPRAMRWHEKNILLASADQVAIDAVSAKLQGFDPMSIPFIRIAHELGLGVGDPREIEIIGYDINQEEPWNFVQEDTFASRGQKMIYHGPLKPLEKVLLQSPIVPWSYFASNFYHNVYWYPFVGRKRVQEALKTPWGQLFSSYGDGRVVMPGMEPRTVVQAAVGLSALTALAGVLLWALGRRKPRR</sequence>